<dbReference type="AlphaFoldDB" id="A0A1Z4BT08"/>
<reference evidence="3" key="1">
    <citation type="submission" date="2017-06" db="EMBL/GenBank/DDBJ databases">
        <title>Complete genome sequence of Capnocytophaga sp. KCOM 1579 (=ChDC OS43) isolated from a human refractory periapical abscess lesion.</title>
        <authorList>
            <person name="Kook J.-K."/>
            <person name="Park S.-N."/>
            <person name="Lim Y.K."/>
            <person name="Roh H."/>
        </authorList>
    </citation>
    <scope>NUCLEOTIDE SEQUENCE [LARGE SCALE GENOMIC DNA]</scope>
    <source>
        <strain evidence="3">ChDC OS43</strain>
    </source>
</reference>
<evidence type="ECO:0000259" key="1">
    <source>
        <dbReference type="Pfam" id="PF08239"/>
    </source>
</evidence>
<evidence type="ECO:0000313" key="2">
    <source>
        <dbReference type="EMBL" id="ASF44451.1"/>
    </source>
</evidence>
<gene>
    <name evidence="2" type="ORF">CBG49_02350</name>
</gene>
<protein>
    <recommendedName>
        <fullName evidence="1">SH3b domain-containing protein</fullName>
    </recommendedName>
</protein>
<accession>A0A1Z4BT08</accession>
<evidence type="ECO:0000313" key="3">
    <source>
        <dbReference type="Proteomes" id="UP000197007"/>
    </source>
</evidence>
<dbReference type="Pfam" id="PF08239">
    <property type="entry name" value="SH3_3"/>
    <property type="match status" value="1"/>
</dbReference>
<dbReference type="EMBL" id="CP022022">
    <property type="protein sequence ID" value="ASF44451.1"/>
    <property type="molecule type" value="Genomic_DNA"/>
</dbReference>
<dbReference type="Proteomes" id="UP000197007">
    <property type="component" value="Chromosome"/>
</dbReference>
<organism evidence="2 3">
    <name type="scientific">Capnocytophaga endodontalis</name>
    <dbReference type="NCBI Taxonomy" id="2708117"/>
    <lineage>
        <taxon>Bacteria</taxon>
        <taxon>Pseudomonadati</taxon>
        <taxon>Bacteroidota</taxon>
        <taxon>Flavobacteriia</taxon>
        <taxon>Flavobacteriales</taxon>
        <taxon>Flavobacteriaceae</taxon>
        <taxon>Capnocytophaga</taxon>
    </lineage>
</organism>
<sequence length="350" mass="40841">MLFISCCLFSGCEYFSSSPAQEETSKTADEIYTEEENSAENINSEDEKIGNPIDYKTPTIKKVFVTTRDGIEFYEGADDKSTRLGKLPYGEKVEVIEELMYWYAIKYNIQREYKTPSGNNVTMWQWEKVFIKQEQTGDISQIKLNYKDLITTEDKKPLKKISIRFVTKDEYLTEKANAVDFLDTTNVIKPVKGKLRLPCEECKQKYITYLDSLHSYMGEIPPLNQYLISAMYYDSWGCALVDKTTGRKLILSGYPYITPDKQHFITLDDIDPEKVMEFSLYNVDETNKIKKVFSTTFTEWIIMYDKEGKVERFMGSNGKLYAKVFYAYISLFEDIDKYNQYGQYICISLK</sequence>
<keyword evidence="3" id="KW-1185">Reference proteome</keyword>
<name>A0A1Z4BT08_9FLAO</name>
<proteinExistence type="predicted"/>
<feature type="domain" description="SH3b" evidence="1">
    <location>
        <begin position="74"/>
        <end position="110"/>
    </location>
</feature>
<dbReference type="InterPro" id="IPR003646">
    <property type="entry name" value="SH3-like_bac-type"/>
</dbReference>
<dbReference type="Gene3D" id="2.30.30.40">
    <property type="entry name" value="SH3 Domains"/>
    <property type="match status" value="1"/>
</dbReference>
<dbReference type="KEGG" id="capn:CBG49_02350"/>